<dbReference type="InterPro" id="IPR001841">
    <property type="entry name" value="Znf_RING"/>
</dbReference>
<dbReference type="VEuPathDB" id="VectorBase:FBgn0026878"/>
<dbReference type="Gene3D" id="3.30.40.10">
    <property type="entry name" value="Zinc/RING finger domain, C3HC4 (zinc finger)"/>
    <property type="match status" value="1"/>
</dbReference>
<keyword evidence="1 3" id="KW-0863">Zinc-finger</keyword>
<dbReference type="GO" id="GO:0008270">
    <property type="term" value="F:zinc ion binding"/>
    <property type="evidence" value="ECO:0007669"/>
    <property type="project" value="UniProtKB-KW"/>
</dbReference>
<evidence type="ECO:0000313" key="5">
    <source>
        <dbReference type="EMBL" id="AAY54786.1"/>
    </source>
</evidence>
<name>Q4V6D6_DROME</name>
<dbReference type="Pfam" id="PF13639">
    <property type="entry name" value="zf-RING_2"/>
    <property type="match status" value="1"/>
</dbReference>
<dbReference type="EMBL" id="BT022370">
    <property type="protein sequence ID" value="AAY54786.1"/>
    <property type="molecule type" value="mRNA"/>
</dbReference>
<dbReference type="PANTHER" id="PTHR46569:SF1">
    <property type="entry name" value="E3 UBIQUITIN-PROTEIN LIGASE RFWD3-RELATED"/>
    <property type="match status" value="1"/>
</dbReference>
<reference evidence="5" key="1">
    <citation type="submission" date="2005-05" db="EMBL/GenBank/DDBJ databases">
        <authorList>
            <person name="Stapleton M."/>
            <person name="Carlson J."/>
            <person name="Chavez C."/>
            <person name="Frise E."/>
            <person name="George R."/>
            <person name="Pacleb J."/>
            <person name="Park S."/>
            <person name="Wan K."/>
            <person name="Yu C."/>
            <person name="Celniker S."/>
        </authorList>
    </citation>
    <scope>NUCLEOTIDE SEQUENCE</scope>
</reference>
<proteinExistence type="evidence at transcript level"/>
<feature type="domain" description="RING-type" evidence="4">
    <location>
        <begin position="8"/>
        <end position="46"/>
    </location>
</feature>
<sequence>MGRNNVICTICSERFRTSDNIQAGSCGHAFHEDCLDHWRKQSRTCPSPAAARMPPTFSFIWTLRSFRKVHRLRVAVGAAIIGAKVTAAAAAAAAATTTTVTTTAAVTIILEL</sequence>
<evidence type="ECO:0000256" key="2">
    <source>
        <dbReference type="ARBA" id="ARBA00022833"/>
    </source>
</evidence>
<dbReference type="PANTHER" id="PTHR46569">
    <property type="entry name" value="E3 UBIQUITIN-PROTEIN LIGASE TRAIP"/>
    <property type="match status" value="1"/>
</dbReference>
<keyword evidence="2" id="KW-0862">Zinc</keyword>
<dbReference type="InterPro" id="IPR013083">
    <property type="entry name" value="Znf_RING/FYVE/PHD"/>
</dbReference>
<evidence type="ECO:0000256" key="3">
    <source>
        <dbReference type="PROSITE-ProRule" id="PRU00175"/>
    </source>
</evidence>
<keyword evidence="1 3" id="KW-0479">Metal-binding</keyword>
<dbReference type="SUPFAM" id="SSF57850">
    <property type="entry name" value="RING/U-box"/>
    <property type="match status" value="1"/>
</dbReference>
<dbReference type="PROSITE" id="PS50089">
    <property type="entry name" value="ZF_RING_2"/>
    <property type="match status" value="1"/>
</dbReference>
<evidence type="ECO:0000259" key="4">
    <source>
        <dbReference type="PROSITE" id="PS50089"/>
    </source>
</evidence>
<accession>Q4V6D6</accession>
<dbReference type="OrthoDB" id="8062037at2759"/>
<protein>
    <submittedName>
        <fullName evidence="5">IP05149p</fullName>
    </submittedName>
</protein>
<dbReference type="InterPro" id="IPR052639">
    <property type="entry name" value="TRAIP_ubiq-protein_ligase"/>
</dbReference>
<organism evidence="5">
    <name type="scientific">Drosophila melanogaster</name>
    <name type="common">Fruit fly</name>
    <dbReference type="NCBI Taxonomy" id="7227"/>
    <lineage>
        <taxon>Eukaryota</taxon>
        <taxon>Metazoa</taxon>
        <taxon>Ecdysozoa</taxon>
        <taxon>Arthropoda</taxon>
        <taxon>Hexapoda</taxon>
        <taxon>Insecta</taxon>
        <taxon>Pterygota</taxon>
        <taxon>Neoptera</taxon>
        <taxon>Endopterygota</taxon>
        <taxon>Diptera</taxon>
        <taxon>Brachycera</taxon>
        <taxon>Muscomorpha</taxon>
        <taxon>Ephydroidea</taxon>
        <taxon>Drosophilidae</taxon>
        <taxon>Drosophila</taxon>
        <taxon>Sophophora</taxon>
    </lineage>
</organism>
<gene>
    <name evidence="5" type="primary">EG:22E5.12</name>
</gene>
<evidence type="ECO:0000256" key="1">
    <source>
        <dbReference type="ARBA" id="ARBA00022771"/>
    </source>
</evidence>
<dbReference type="ExpressionAtlas" id="Q4V6D6">
    <property type="expression patterns" value="baseline and differential"/>
</dbReference>
<dbReference type="AlphaFoldDB" id="Q4V6D6"/>